<organism evidence="7">
    <name type="scientific">Salmonella typhimurium</name>
    <dbReference type="NCBI Taxonomy" id="90371"/>
    <lineage>
        <taxon>Bacteria</taxon>
        <taxon>Pseudomonadati</taxon>
        <taxon>Pseudomonadota</taxon>
        <taxon>Gammaproteobacteria</taxon>
        <taxon>Enterobacterales</taxon>
        <taxon>Enterobacteriaceae</taxon>
        <taxon>Salmonella</taxon>
    </lineage>
</organism>
<protein>
    <submittedName>
        <fullName evidence="7">HNH endonuclease</fullName>
    </submittedName>
</protein>
<evidence type="ECO:0000313" key="2">
    <source>
        <dbReference type="EMBL" id="APA22765.1"/>
    </source>
</evidence>
<dbReference type="EMBL" id="AAJEEL010000052">
    <property type="protein sequence ID" value="ECK9671361.1"/>
    <property type="molecule type" value="Genomic_DNA"/>
</dbReference>
<reference evidence="2" key="1">
    <citation type="journal article" date="2016" name="Sci. Rep.">
        <title>Isolation and plasmid characterization of carbapenemase (IMP-4) producing Salmonella enterica Typhimurium from cats.</title>
        <authorList>
            <person name="Abraham S."/>
            <person name="O'Dea M."/>
            <person name="Trott D.J."/>
            <person name="Abraham R.J."/>
            <person name="Hughes D."/>
            <person name="Pang S."/>
            <person name="McKew G."/>
            <person name="Cheong E.Y."/>
            <person name="Merlino J."/>
            <person name="Saputra S."/>
            <person name="Malik R."/>
            <person name="Gottlieb T."/>
        </authorList>
    </citation>
    <scope>NUCLEOTIDE SEQUENCE</scope>
    <source>
        <strain evidence="2">MU1</strain>
        <plasmid evidence="2">pIMP4-SEM1</plasmid>
    </source>
</reference>
<evidence type="ECO:0000313" key="8">
    <source>
        <dbReference type="EMBL" id="HAC9529487.1"/>
    </source>
</evidence>
<evidence type="ECO:0000313" key="9">
    <source>
        <dbReference type="EMBL" id="HAC9738040.1"/>
    </source>
</evidence>
<keyword evidence="2" id="KW-0614">Plasmid</keyword>
<evidence type="ECO:0000313" key="10">
    <source>
        <dbReference type="EMBL" id="HAE6120745.1"/>
    </source>
</evidence>
<reference evidence="7" key="3">
    <citation type="journal article" date="2018" name="Genome Biol.">
        <title>SKESA: strategic k-mer extension for scrupulous assemblies.</title>
        <authorList>
            <person name="Souvorov A."/>
            <person name="Agarwala R."/>
            <person name="Lipman D.J."/>
        </authorList>
    </citation>
    <scope>NUCLEOTIDE SEQUENCE</scope>
    <source>
        <strain evidence="7">R27</strain>
        <strain evidence="8">S01267-16</strain>
        <strain evidence="9">S05567-15</strain>
        <strain evidence="5">Salmonella enterica</strain>
    </source>
</reference>
<dbReference type="EMBL" id="DAAGLI010000019">
    <property type="protein sequence ID" value="HAB3532117.1"/>
    <property type="molecule type" value="Genomic_DNA"/>
</dbReference>
<dbReference type="EMBL" id="DAANEO010000057">
    <property type="protein sequence ID" value="HAC9529487.1"/>
    <property type="molecule type" value="Genomic_DNA"/>
</dbReference>
<keyword evidence="7" id="KW-0255">Endonuclease</keyword>
<dbReference type="EMBL" id="DAAGZT010000025">
    <property type="protein sequence ID" value="HAB5227155.1"/>
    <property type="molecule type" value="Genomic_DNA"/>
</dbReference>
<dbReference type="InterPro" id="IPR003615">
    <property type="entry name" value="HNH_nuc"/>
</dbReference>
<evidence type="ECO:0000259" key="1">
    <source>
        <dbReference type="Pfam" id="PF13391"/>
    </source>
</evidence>
<keyword evidence="7" id="KW-0378">Hydrolase</keyword>
<proteinExistence type="predicted"/>
<dbReference type="EMBL" id="DAANGD010000049">
    <property type="protein sequence ID" value="HAC9738040.1"/>
    <property type="molecule type" value="Genomic_DNA"/>
</dbReference>
<dbReference type="EMBL" id="DAAMEC010000017">
    <property type="protein sequence ID" value="HAC6270789.1"/>
    <property type="molecule type" value="Genomic_DNA"/>
</dbReference>
<evidence type="ECO:0000313" key="3">
    <source>
        <dbReference type="EMBL" id="APZ80366.1"/>
    </source>
</evidence>
<dbReference type="EMBL" id="DAASMH010000049">
    <property type="protein sequence ID" value="HAE6120745.1"/>
    <property type="molecule type" value="Genomic_DNA"/>
</dbReference>
<evidence type="ECO:0000313" key="6">
    <source>
        <dbReference type="EMBL" id="HAB5227155.1"/>
    </source>
</evidence>
<gene>
    <name evidence="4" type="ORF">FE758_21960</name>
    <name evidence="7" type="ORF">G0A70_15185</name>
    <name evidence="8" type="ORF">G0K25_24950</name>
    <name evidence="9" type="ORF">G0K72_25305</name>
    <name evidence="10" type="ORF">G4J41_004924</name>
    <name evidence="6" type="ORF">GB120_23590</name>
    <name evidence="5" type="ORF">GJE27_20230</name>
</gene>
<reference evidence="4" key="5">
    <citation type="submission" date="2019-05" db="EMBL/GenBank/DDBJ databases">
        <authorList>
            <person name="Ashton P.M."/>
            <person name="Dallman T."/>
            <person name="Nair S."/>
            <person name="De Pinna E."/>
            <person name="Peters T."/>
            <person name="Grant K."/>
        </authorList>
    </citation>
    <scope>NUCLEOTIDE SEQUENCE</scope>
    <source>
        <strain evidence="4">741674</strain>
    </source>
</reference>
<dbReference type="Pfam" id="PF13391">
    <property type="entry name" value="HNH_2"/>
    <property type="match status" value="1"/>
</dbReference>
<evidence type="ECO:0000313" key="4">
    <source>
        <dbReference type="EMBL" id="ECK9671361.1"/>
    </source>
</evidence>
<feature type="domain" description="HNH nuclease" evidence="1">
    <location>
        <begin position="180"/>
        <end position="229"/>
    </location>
</feature>
<evidence type="ECO:0000313" key="5">
    <source>
        <dbReference type="EMBL" id="HAB3532117.1"/>
    </source>
</evidence>
<reference evidence="3" key="2">
    <citation type="submission" date="2016-09" db="EMBL/GenBank/DDBJ databases">
        <title>Prevalence and molecular characterization of mcr-1-positive Salmonella strains recovered from animals, food samples and clinical specimens in China.</title>
        <authorList>
            <person name="Cui M."/>
            <person name="Zhang J."/>
            <person name="Zhang C."/>
            <person name="Gu Z."/>
            <person name="Li R."/>
            <person name="Chan E.Wai.-chi."/>
            <person name="Wu C."/>
            <person name="Yan M."/>
            <person name="Xu X."/>
            <person name="Chen S."/>
            <person name="Wu C."/>
        </authorList>
    </citation>
    <scope>NUCLEOTIDE SEQUENCE</scope>
    <source>
        <plasmid evidence="3">pHSHLJ1-MCR1</plasmid>
    </source>
</reference>
<accession>A0A077W3C6</accession>
<sequence length="285" mass="32380">MKMTKPKPVSRMKRPFISELAELGLSGEILSIRTDGMQGTLIPDLTAGVSEAGRVKTGNWVISDKRTFDHVVLCVERQDENHDVYVGKFIQLHVAANKSLKIVEMGDVKLVAITSSIPTTFNGGIKRYKGVTYVSLSQTAQTTIDFPKRIYKEGQECTSVTSPDQGPFARDVRLNCYGRCVVTGVRSPWRTEAAHLTPRHEEGIPDVTNGILLRRDIHTLFDNDHCAINPDTMKIYFSREARELDDDLLKWHGNEIETTRMQVPVNIENLRIRWQKFKAKDRQRK</sequence>
<reference evidence="7" key="4">
    <citation type="submission" date="2019-01" db="EMBL/GenBank/DDBJ databases">
        <authorList>
            <consortium name="NCBI Pathogen Detection Project"/>
        </authorList>
    </citation>
    <scope>NUCLEOTIDE SEQUENCE</scope>
    <source>
        <strain evidence="7">R27</strain>
        <strain evidence="8">S01267-16</strain>
        <strain evidence="9">S05567-15</strain>
        <strain evidence="5">Salmonella enterica</strain>
    </source>
</reference>
<dbReference type="EMBL" id="KX856066">
    <property type="protein sequence ID" value="APZ80366.1"/>
    <property type="molecule type" value="Genomic_DNA"/>
</dbReference>
<keyword evidence="7" id="KW-0540">Nuclease</keyword>
<geneLocation type="plasmid" evidence="2">
    <name>pIMP4-SEM1</name>
</geneLocation>
<dbReference type="RefSeq" id="WP_000784387.1">
    <property type="nucleotide sequence ID" value="NZ_CALNWK010000022.1"/>
</dbReference>
<dbReference type="EMBL" id="KX810825">
    <property type="protein sequence ID" value="APA22765.1"/>
    <property type="molecule type" value="Genomic_DNA"/>
</dbReference>
<dbReference type="AlphaFoldDB" id="A0A077W3C6"/>
<dbReference type="GO" id="GO:0004519">
    <property type="term" value="F:endonuclease activity"/>
    <property type="evidence" value="ECO:0007669"/>
    <property type="project" value="UniProtKB-KW"/>
</dbReference>
<geneLocation type="plasmid" evidence="3">
    <name>pHSHLJ1-MCR1</name>
</geneLocation>
<evidence type="ECO:0000313" key="7">
    <source>
        <dbReference type="EMBL" id="HAC6270789.1"/>
    </source>
</evidence>
<dbReference type="PATRIC" id="fig|90371.1190.peg.3015"/>
<name>A0A077W3C6_SALTM</name>